<protein>
    <recommendedName>
        <fullName evidence="1">N-acetyltransferase domain-containing protein</fullName>
    </recommendedName>
</protein>
<dbReference type="CDD" id="cd04301">
    <property type="entry name" value="NAT_SF"/>
    <property type="match status" value="1"/>
</dbReference>
<dbReference type="HOGENOM" id="CLU_098389_0_0_1"/>
<proteinExistence type="predicted"/>
<dbReference type="PROSITE" id="PS51186">
    <property type="entry name" value="GNAT"/>
    <property type="match status" value="1"/>
</dbReference>
<dbReference type="Gene3D" id="3.40.630.30">
    <property type="match status" value="1"/>
</dbReference>
<dbReference type="InterPro" id="IPR000182">
    <property type="entry name" value="GNAT_dom"/>
</dbReference>
<dbReference type="OrthoDB" id="5689at2759"/>
<keyword evidence="3" id="KW-1185">Reference proteome</keyword>
<sequence length="181" mass="20120">MAQAENTLTFRVATPEDIPAILPLIQSAYRGDASRAGWTTEADLVVGDRIDHAGVLEKMQEPLGVILLGHDHAGVLTACCEILKREDGPGYFGLFAVDPQRQAGGFGKQVLAAAEAYAKQTMGIERLEMQVIFLRDSLIAWYERRGYVKQDYTRPFPYGQLTEGARALRDDLYFSILIKEL</sequence>
<evidence type="ECO:0000313" key="2">
    <source>
        <dbReference type="EMBL" id="KEY71693.1"/>
    </source>
</evidence>
<dbReference type="SUPFAM" id="SSF55729">
    <property type="entry name" value="Acyl-CoA N-acyltransferases (Nat)"/>
    <property type="match status" value="1"/>
</dbReference>
<organism evidence="2 3">
    <name type="scientific">Stachybotrys chartarum (strain CBS 109288 / IBT 7711)</name>
    <name type="common">Toxic black mold</name>
    <name type="synonym">Stilbospora chartarum</name>
    <dbReference type="NCBI Taxonomy" id="1280523"/>
    <lineage>
        <taxon>Eukaryota</taxon>
        <taxon>Fungi</taxon>
        <taxon>Dikarya</taxon>
        <taxon>Ascomycota</taxon>
        <taxon>Pezizomycotina</taxon>
        <taxon>Sordariomycetes</taxon>
        <taxon>Hypocreomycetidae</taxon>
        <taxon>Hypocreales</taxon>
        <taxon>Stachybotryaceae</taxon>
        <taxon>Stachybotrys</taxon>
    </lineage>
</organism>
<reference evidence="2 3" key="1">
    <citation type="journal article" date="2014" name="BMC Genomics">
        <title>Comparative genome sequencing reveals chemotype-specific gene clusters in the toxigenic black mold Stachybotrys.</title>
        <authorList>
            <person name="Semeiks J."/>
            <person name="Borek D."/>
            <person name="Otwinowski Z."/>
            <person name="Grishin N.V."/>
        </authorList>
    </citation>
    <scope>NUCLEOTIDE SEQUENCE [LARGE SCALE GENOMIC DNA]</scope>
    <source>
        <strain evidence="3">CBS 109288 / IBT 7711</strain>
    </source>
</reference>
<dbReference type="EMBL" id="KL648207">
    <property type="protein sequence ID" value="KEY71693.1"/>
    <property type="molecule type" value="Genomic_DNA"/>
</dbReference>
<evidence type="ECO:0000313" key="3">
    <source>
        <dbReference type="Proteomes" id="UP000028045"/>
    </source>
</evidence>
<name>A0A084B2B4_STACB</name>
<dbReference type="AlphaFoldDB" id="A0A084B2B4"/>
<dbReference type="InterPro" id="IPR016181">
    <property type="entry name" value="Acyl_CoA_acyltransferase"/>
</dbReference>
<dbReference type="Pfam" id="PF00583">
    <property type="entry name" value="Acetyltransf_1"/>
    <property type="match status" value="1"/>
</dbReference>
<feature type="domain" description="N-acetyltransferase" evidence="1">
    <location>
        <begin position="8"/>
        <end position="179"/>
    </location>
</feature>
<evidence type="ECO:0000259" key="1">
    <source>
        <dbReference type="PROSITE" id="PS51186"/>
    </source>
</evidence>
<dbReference type="Proteomes" id="UP000028045">
    <property type="component" value="Unassembled WGS sequence"/>
</dbReference>
<accession>A0A084B2B4</accession>
<dbReference type="GO" id="GO:0016747">
    <property type="term" value="F:acyltransferase activity, transferring groups other than amino-acyl groups"/>
    <property type="evidence" value="ECO:0007669"/>
    <property type="project" value="InterPro"/>
</dbReference>
<gene>
    <name evidence="2" type="ORF">S7711_02925</name>
</gene>